<keyword evidence="5 6" id="KW-0472">Membrane</keyword>
<evidence type="ECO:0000256" key="6">
    <source>
        <dbReference type="RuleBase" id="RU363077"/>
    </source>
</evidence>
<feature type="transmembrane region" description="Helical" evidence="6">
    <location>
        <begin position="263"/>
        <end position="284"/>
    </location>
</feature>
<evidence type="ECO:0000256" key="3">
    <source>
        <dbReference type="ARBA" id="ARBA00022692"/>
    </source>
</evidence>
<comment type="subcellular location">
    <subcellularLocation>
        <location evidence="1 6">Membrane</location>
        <topology evidence="1 6">Multi-pass membrane protein</topology>
    </subcellularLocation>
</comment>
<dbReference type="InterPro" id="IPR000620">
    <property type="entry name" value="EamA_dom"/>
</dbReference>
<dbReference type="AlphaFoldDB" id="A0A4Y1RN64"/>
<dbReference type="GO" id="GO:0016020">
    <property type="term" value="C:membrane"/>
    <property type="evidence" value="ECO:0007669"/>
    <property type="project" value="UniProtKB-SubCell"/>
</dbReference>
<proteinExistence type="inferred from homology"/>
<sequence>MKLSKGFKPISILVINGSTKPYLAVIFIQIIYAGMILLSKAAFNGGMNSYVFVFYRQMAGALFMSPLAMIFERKSATPLSVVTFCKIFMLSFLGITLAINAYCIALTYTSATLGAASINCLPVATFFFAVLLRMEKVKIKTAAGIAKVAGLGVSMIGVAVLCFYKGPQLKPFLHHHLLESHNSHQDQQQAHASSSGHRWMIGCFLLLVSIICWSLWLVLQAQLLVKYPAKLRFTSLQCLSSAAQSFVVAIALERDPSQWNLGWNVNLLAIAYCGIMVTGFSYYLQAYVIEKKGPVFQAMSQPLNLIITVIGSVLLLGGHQFGKGEVSNPEIFKNPENVHCFRWNPVGCEPLQCFVGKSKEQKSMENRTCLLVPVQPEKESAQLKEAEATITEPTFMVPVH</sequence>
<evidence type="ECO:0000256" key="4">
    <source>
        <dbReference type="ARBA" id="ARBA00022989"/>
    </source>
</evidence>
<feature type="domain" description="EamA" evidence="7">
    <location>
        <begin position="200"/>
        <end position="317"/>
    </location>
</feature>
<dbReference type="Pfam" id="PF00892">
    <property type="entry name" value="EamA"/>
    <property type="match status" value="2"/>
</dbReference>
<name>A0A4Y1RN64_PRUDU</name>
<evidence type="ECO:0000256" key="2">
    <source>
        <dbReference type="ARBA" id="ARBA00007635"/>
    </source>
</evidence>
<reference evidence="8" key="1">
    <citation type="journal article" date="2019" name="Science">
        <title>Mutation of a bHLH transcription factor allowed almond domestication.</title>
        <authorList>
            <person name="Sanchez-Perez R."/>
            <person name="Pavan S."/>
            <person name="Mazzeo R."/>
            <person name="Moldovan C."/>
            <person name="Aiese Cigliano R."/>
            <person name="Del Cueto J."/>
            <person name="Ricciardi F."/>
            <person name="Lotti C."/>
            <person name="Ricciardi L."/>
            <person name="Dicenta F."/>
            <person name="Lopez-Marques R.L."/>
            <person name="Lindberg Moller B."/>
        </authorList>
    </citation>
    <scope>NUCLEOTIDE SEQUENCE</scope>
</reference>
<keyword evidence="3 6" id="KW-0812">Transmembrane</keyword>
<evidence type="ECO:0000256" key="5">
    <source>
        <dbReference type="ARBA" id="ARBA00023136"/>
    </source>
</evidence>
<evidence type="ECO:0000313" key="8">
    <source>
        <dbReference type="EMBL" id="BBH05505.1"/>
    </source>
</evidence>
<feature type="transmembrane region" description="Helical" evidence="6">
    <location>
        <begin position="199"/>
        <end position="219"/>
    </location>
</feature>
<feature type="transmembrane region" description="Helical" evidence="6">
    <location>
        <begin position="144"/>
        <end position="166"/>
    </location>
</feature>
<dbReference type="InterPro" id="IPR030184">
    <property type="entry name" value="WAT1-related"/>
</dbReference>
<comment type="similarity">
    <text evidence="2 6">Belongs to the drug/metabolite transporter (DMT) superfamily. Plant drug/metabolite exporter (P-DME) (TC 2.A.7.4) family.</text>
</comment>
<protein>
    <recommendedName>
        <fullName evidence="6">WAT1-related protein</fullName>
    </recommendedName>
</protein>
<feature type="transmembrane region" description="Helical" evidence="6">
    <location>
        <begin position="231"/>
        <end position="251"/>
    </location>
</feature>
<feature type="domain" description="EamA" evidence="7">
    <location>
        <begin position="22"/>
        <end position="146"/>
    </location>
</feature>
<feature type="transmembrane region" description="Helical" evidence="6">
    <location>
        <begin position="49"/>
        <end position="71"/>
    </location>
</feature>
<feature type="transmembrane region" description="Helical" evidence="6">
    <location>
        <begin position="83"/>
        <end position="107"/>
    </location>
</feature>
<keyword evidence="4 6" id="KW-1133">Transmembrane helix</keyword>
<evidence type="ECO:0000259" key="7">
    <source>
        <dbReference type="Pfam" id="PF00892"/>
    </source>
</evidence>
<dbReference type="EMBL" id="AP019302">
    <property type="protein sequence ID" value="BBH05505.1"/>
    <property type="molecule type" value="Genomic_DNA"/>
</dbReference>
<gene>
    <name evidence="8" type="ORF">Prudu_016910</name>
</gene>
<evidence type="ECO:0000256" key="1">
    <source>
        <dbReference type="ARBA" id="ARBA00004141"/>
    </source>
</evidence>
<feature type="transmembrane region" description="Helical" evidence="6">
    <location>
        <begin position="305"/>
        <end position="322"/>
    </location>
</feature>
<organism evidence="8">
    <name type="scientific">Prunus dulcis</name>
    <name type="common">Almond</name>
    <name type="synonym">Amygdalus dulcis</name>
    <dbReference type="NCBI Taxonomy" id="3755"/>
    <lineage>
        <taxon>Eukaryota</taxon>
        <taxon>Viridiplantae</taxon>
        <taxon>Streptophyta</taxon>
        <taxon>Embryophyta</taxon>
        <taxon>Tracheophyta</taxon>
        <taxon>Spermatophyta</taxon>
        <taxon>Magnoliopsida</taxon>
        <taxon>eudicotyledons</taxon>
        <taxon>Gunneridae</taxon>
        <taxon>Pentapetalae</taxon>
        <taxon>rosids</taxon>
        <taxon>fabids</taxon>
        <taxon>Rosales</taxon>
        <taxon>Rosaceae</taxon>
        <taxon>Amygdaloideae</taxon>
        <taxon>Amygdaleae</taxon>
        <taxon>Prunus</taxon>
    </lineage>
</organism>
<dbReference type="GO" id="GO:0022857">
    <property type="term" value="F:transmembrane transporter activity"/>
    <property type="evidence" value="ECO:0007669"/>
    <property type="project" value="InterPro"/>
</dbReference>
<accession>A0A4Y1RN64</accession>
<feature type="transmembrane region" description="Helical" evidence="6">
    <location>
        <begin position="21"/>
        <end position="43"/>
    </location>
</feature>
<dbReference type="PANTHER" id="PTHR31218">
    <property type="entry name" value="WAT1-RELATED PROTEIN"/>
    <property type="match status" value="1"/>
</dbReference>
<dbReference type="InterPro" id="IPR037185">
    <property type="entry name" value="EmrE-like"/>
</dbReference>
<feature type="transmembrane region" description="Helical" evidence="6">
    <location>
        <begin position="113"/>
        <end position="132"/>
    </location>
</feature>
<dbReference type="SUPFAM" id="SSF103481">
    <property type="entry name" value="Multidrug resistance efflux transporter EmrE"/>
    <property type="match status" value="1"/>
</dbReference>